<dbReference type="eggNOG" id="COG0662">
    <property type="taxonomic scope" value="Bacteria"/>
</dbReference>
<dbReference type="PROSITE" id="PS00041">
    <property type="entry name" value="HTH_ARAC_FAMILY_1"/>
    <property type="match status" value="1"/>
</dbReference>
<dbReference type="EMBL" id="AAXG02000007">
    <property type="protein sequence ID" value="EDN01206.1"/>
    <property type="molecule type" value="Genomic_DNA"/>
</dbReference>
<dbReference type="InterPro" id="IPR003313">
    <property type="entry name" value="AraC-bd"/>
</dbReference>
<evidence type="ECO:0000259" key="4">
    <source>
        <dbReference type="PROSITE" id="PS01124"/>
    </source>
</evidence>
<proteinExistence type="predicted"/>
<dbReference type="STRING" id="411467.BACCAP_01147"/>
<dbReference type="Pfam" id="PF12833">
    <property type="entry name" value="HTH_18"/>
    <property type="match status" value="1"/>
</dbReference>
<dbReference type="PRINTS" id="PR00032">
    <property type="entry name" value="HTHARAC"/>
</dbReference>
<dbReference type="GO" id="GO:0043565">
    <property type="term" value="F:sequence-specific DNA binding"/>
    <property type="evidence" value="ECO:0007669"/>
    <property type="project" value="InterPro"/>
</dbReference>
<evidence type="ECO:0000256" key="3">
    <source>
        <dbReference type="ARBA" id="ARBA00023163"/>
    </source>
</evidence>
<name>A6NSG8_9FIRM</name>
<dbReference type="OrthoDB" id="9801308at2"/>
<keyword evidence="3" id="KW-0804">Transcription</keyword>
<keyword evidence="2" id="KW-0238">DNA-binding</keyword>
<dbReference type="GO" id="GO:0003700">
    <property type="term" value="F:DNA-binding transcription factor activity"/>
    <property type="evidence" value="ECO:0007669"/>
    <property type="project" value="InterPro"/>
</dbReference>
<dbReference type="PANTHER" id="PTHR43280">
    <property type="entry name" value="ARAC-FAMILY TRANSCRIPTIONAL REGULATOR"/>
    <property type="match status" value="1"/>
</dbReference>
<dbReference type="Gene3D" id="1.10.10.60">
    <property type="entry name" value="Homeodomain-like"/>
    <property type="match status" value="2"/>
</dbReference>
<dbReference type="RefSeq" id="WP_006571695.1">
    <property type="nucleotide sequence ID" value="NZ_AAXG02000007.1"/>
</dbReference>
<dbReference type="SUPFAM" id="SSF46689">
    <property type="entry name" value="Homeodomain-like"/>
    <property type="match status" value="2"/>
</dbReference>
<dbReference type="InterPro" id="IPR037923">
    <property type="entry name" value="HTH-like"/>
</dbReference>
<keyword evidence="1" id="KW-0805">Transcription regulation</keyword>
<sequence length="281" mass="32089">MAHSQYPLHQFDAFPPQGRLLYLSTSVYEEDWASVVHSHPIAEIFYIINGRGVFMVDGVHRSVKQYDCLIIAPNTPHTEKAFPGQPMEYVVLGVDGLTLSDEHGKYFLDTFEEYNDELLNYLNLMLKESQHEQFGSTAICQHLLSVLLLLVHRKSGLHLVADIQPTSKAQEVPPECGRVKNYIDYYYSDNITLALLARIAGWDRFYLSHAFTKAYGLSPMNYLIKKRLDCAKELLKNSDHTIAEISQMLGFSSQNYFTQTFKRKVGITATEYRKSQTCGSE</sequence>
<dbReference type="eggNOG" id="COG2207">
    <property type="taxonomic scope" value="Bacteria"/>
</dbReference>
<dbReference type="Pfam" id="PF02311">
    <property type="entry name" value="AraC_binding"/>
    <property type="match status" value="1"/>
</dbReference>
<reference evidence="5 6" key="1">
    <citation type="submission" date="2007-04" db="EMBL/GenBank/DDBJ databases">
        <authorList>
            <person name="Fulton L."/>
            <person name="Clifton S."/>
            <person name="Fulton B."/>
            <person name="Xu J."/>
            <person name="Minx P."/>
            <person name="Pepin K.H."/>
            <person name="Johnson M."/>
            <person name="Thiruvilangam P."/>
            <person name="Bhonagiri V."/>
            <person name="Nash W.E."/>
            <person name="Mardis E.R."/>
            <person name="Wilson R.K."/>
        </authorList>
    </citation>
    <scope>NUCLEOTIDE SEQUENCE [LARGE SCALE GENOMIC DNA]</scope>
    <source>
        <strain evidence="5 6">ATCC 29799</strain>
    </source>
</reference>
<dbReference type="InterPro" id="IPR009057">
    <property type="entry name" value="Homeodomain-like_sf"/>
</dbReference>
<dbReference type="InterPro" id="IPR018062">
    <property type="entry name" value="HTH_AraC-typ_CS"/>
</dbReference>
<organism evidence="5 6">
    <name type="scientific">Pseudoflavonifractor capillosus ATCC 29799</name>
    <dbReference type="NCBI Taxonomy" id="411467"/>
    <lineage>
        <taxon>Bacteria</taxon>
        <taxon>Bacillati</taxon>
        <taxon>Bacillota</taxon>
        <taxon>Clostridia</taxon>
        <taxon>Eubacteriales</taxon>
        <taxon>Oscillospiraceae</taxon>
        <taxon>Pseudoflavonifractor</taxon>
    </lineage>
</organism>
<dbReference type="AlphaFoldDB" id="A6NSG8"/>
<dbReference type="SMART" id="SM00342">
    <property type="entry name" value="HTH_ARAC"/>
    <property type="match status" value="1"/>
</dbReference>
<dbReference type="InterPro" id="IPR018060">
    <property type="entry name" value="HTH_AraC"/>
</dbReference>
<feature type="domain" description="HTH araC/xylS-type" evidence="4">
    <location>
        <begin position="177"/>
        <end position="275"/>
    </location>
</feature>
<evidence type="ECO:0000256" key="2">
    <source>
        <dbReference type="ARBA" id="ARBA00023125"/>
    </source>
</evidence>
<dbReference type="PANTHER" id="PTHR43280:SF28">
    <property type="entry name" value="HTH-TYPE TRANSCRIPTIONAL ACTIVATOR RHAS"/>
    <property type="match status" value="1"/>
</dbReference>
<reference evidence="5 6" key="2">
    <citation type="submission" date="2007-06" db="EMBL/GenBank/DDBJ databases">
        <title>Draft genome sequence of Pseudoflavonifractor capillosus ATCC 29799.</title>
        <authorList>
            <person name="Sudarsanam P."/>
            <person name="Ley R."/>
            <person name="Guruge J."/>
            <person name="Turnbaugh P.J."/>
            <person name="Mahowald M."/>
            <person name="Liep D."/>
            <person name="Gordon J."/>
        </authorList>
    </citation>
    <scope>NUCLEOTIDE SEQUENCE [LARGE SCALE GENOMIC DNA]</scope>
    <source>
        <strain evidence="5 6">ATCC 29799</strain>
    </source>
</reference>
<evidence type="ECO:0000313" key="6">
    <source>
        <dbReference type="Proteomes" id="UP000003639"/>
    </source>
</evidence>
<dbReference type="Gene3D" id="2.60.120.10">
    <property type="entry name" value="Jelly Rolls"/>
    <property type="match status" value="1"/>
</dbReference>
<evidence type="ECO:0000313" key="5">
    <source>
        <dbReference type="EMBL" id="EDN01206.1"/>
    </source>
</evidence>
<dbReference type="Proteomes" id="UP000003639">
    <property type="component" value="Unassembled WGS sequence"/>
</dbReference>
<protein>
    <submittedName>
        <fullName evidence="5">Transcriptional regulator, AraC family</fullName>
    </submittedName>
</protein>
<comment type="caution">
    <text evidence="5">The sequence shown here is derived from an EMBL/GenBank/DDBJ whole genome shotgun (WGS) entry which is preliminary data.</text>
</comment>
<evidence type="ECO:0000256" key="1">
    <source>
        <dbReference type="ARBA" id="ARBA00023015"/>
    </source>
</evidence>
<dbReference type="SUPFAM" id="SSF51215">
    <property type="entry name" value="Regulatory protein AraC"/>
    <property type="match status" value="1"/>
</dbReference>
<dbReference type="PROSITE" id="PS01124">
    <property type="entry name" value="HTH_ARAC_FAMILY_2"/>
    <property type="match status" value="1"/>
</dbReference>
<accession>A6NSG8</accession>
<dbReference type="InterPro" id="IPR020449">
    <property type="entry name" value="Tscrpt_reg_AraC-type_HTH"/>
</dbReference>
<keyword evidence="6" id="KW-1185">Reference proteome</keyword>
<gene>
    <name evidence="5" type="ORF">BACCAP_01147</name>
</gene>
<dbReference type="InterPro" id="IPR014710">
    <property type="entry name" value="RmlC-like_jellyroll"/>
</dbReference>